<feature type="compositionally biased region" description="Low complexity" evidence="6">
    <location>
        <begin position="229"/>
        <end position="239"/>
    </location>
</feature>
<sequence length="435" mass="48078">MSKYMAKGAVRSIKNYTKGYSEIQAKVREATSNDPWGPSGTLMDEIGQATYNHQNFLEIMEILDKRLNDHGKNWRHVFKALIVLDYCLHIGSEEVVKYAKKNVYIVKTLKEFQFIDEYGKDQGVNVRQRAKEIANLLEDDERLKSERQNRANMRDRIQGSRYDPMSETADRSVPSDQDNGPYIDEDTELQKAIEESKRMEREKKLKENQEDEENLQKALRLSKEEAEAEQPQLQQSQQQTGYSSATFPSNAQKSTSSFLDSFTSTPQSTLDSRLQAQLTGDKRLPRMTMAQKKINEENSVEGQDTFGNLGNLRVPVGSGFANSGNLLATSGRSNSTGTIGNPFAKTGSLSPQSTGTFSSPQLGGGISTQQTGTSDLLSLTSGSAYSSITQSNRNPFQSQGFGTMGQPQQSVTGSFSGGLGLQPSPYSSNNNSGLF</sequence>
<feature type="region of interest" description="Disordered" evidence="6">
    <location>
        <begin position="197"/>
        <end position="216"/>
    </location>
</feature>
<proteinExistence type="inferred from homology"/>
<evidence type="ECO:0000256" key="3">
    <source>
        <dbReference type="ARBA" id="ARBA00022490"/>
    </source>
</evidence>
<dbReference type="AlphaFoldDB" id="A0A9N8W086"/>
<dbReference type="PANTHER" id="PTHR12276:SF110">
    <property type="entry name" value="EPSIN-1-RELATED"/>
    <property type="match status" value="1"/>
</dbReference>
<dbReference type="SUPFAM" id="SSF48464">
    <property type="entry name" value="ENTH/VHS domain"/>
    <property type="match status" value="1"/>
</dbReference>
<dbReference type="GO" id="GO:0007015">
    <property type="term" value="P:actin filament organization"/>
    <property type="evidence" value="ECO:0007669"/>
    <property type="project" value="TreeGrafter"/>
</dbReference>
<feature type="compositionally biased region" description="Basic and acidic residues" evidence="6">
    <location>
        <begin position="144"/>
        <end position="158"/>
    </location>
</feature>
<dbReference type="Pfam" id="PF01417">
    <property type="entry name" value="ENTH"/>
    <property type="match status" value="1"/>
</dbReference>
<accession>A0A9N8W086</accession>
<dbReference type="InterPro" id="IPR003903">
    <property type="entry name" value="UIM_dom"/>
</dbReference>
<dbReference type="CDD" id="cd16991">
    <property type="entry name" value="ENTH_Ent1_Ent2"/>
    <property type="match status" value="1"/>
</dbReference>
<dbReference type="FunFam" id="1.25.40.90:FF:000006">
    <property type="entry name" value="Clathrin interactor 1"/>
    <property type="match status" value="1"/>
</dbReference>
<comment type="subcellular location">
    <subcellularLocation>
        <location evidence="1">Cytoplasm</location>
    </subcellularLocation>
</comment>
<dbReference type="GO" id="GO:0030276">
    <property type="term" value="F:clathrin binding"/>
    <property type="evidence" value="ECO:0007669"/>
    <property type="project" value="TreeGrafter"/>
</dbReference>
<dbReference type="SMART" id="SM00273">
    <property type="entry name" value="ENTH"/>
    <property type="match status" value="1"/>
</dbReference>
<keyword evidence="5" id="KW-0446">Lipid-binding</keyword>
<organism evidence="8 9">
    <name type="scientific">Paraglomus occultum</name>
    <dbReference type="NCBI Taxonomy" id="144539"/>
    <lineage>
        <taxon>Eukaryota</taxon>
        <taxon>Fungi</taxon>
        <taxon>Fungi incertae sedis</taxon>
        <taxon>Mucoromycota</taxon>
        <taxon>Glomeromycotina</taxon>
        <taxon>Glomeromycetes</taxon>
        <taxon>Paraglomerales</taxon>
        <taxon>Paraglomeraceae</taxon>
        <taxon>Paraglomus</taxon>
    </lineage>
</organism>
<feature type="compositionally biased region" description="Polar residues" evidence="6">
    <location>
        <begin position="424"/>
        <end position="435"/>
    </location>
</feature>
<keyword evidence="9" id="KW-1185">Reference proteome</keyword>
<dbReference type="GO" id="GO:0005768">
    <property type="term" value="C:endosome"/>
    <property type="evidence" value="ECO:0007669"/>
    <property type="project" value="TreeGrafter"/>
</dbReference>
<reference evidence="8" key="1">
    <citation type="submission" date="2021-06" db="EMBL/GenBank/DDBJ databases">
        <authorList>
            <person name="Kallberg Y."/>
            <person name="Tangrot J."/>
            <person name="Rosling A."/>
        </authorList>
    </citation>
    <scope>NUCLEOTIDE SEQUENCE</scope>
    <source>
        <strain evidence="8">IA702</strain>
    </source>
</reference>
<feature type="region of interest" description="Disordered" evidence="6">
    <location>
        <begin position="144"/>
        <end position="184"/>
    </location>
</feature>
<feature type="region of interest" description="Disordered" evidence="6">
    <location>
        <begin position="331"/>
        <end position="374"/>
    </location>
</feature>
<evidence type="ECO:0000256" key="6">
    <source>
        <dbReference type="SAM" id="MobiDB-lite"/>
    </source>
</evidence>
<feature type="region of interest" description="Disordered" evidence="6">
    <location>
        <begin position="222"/>
        <end position="286"/>
    </location>
</feature>
<dbReference type="GO" id="GO:0005886">
    <property type="term" value="C:plasma membrane"/>
    <property type="evidence" value="ECO:0007669"/>
    <property type="project" value="TreeGrafter"/>
</dbReference>
<dbReference type="PANTHER" id="PTHR12276">
    <property type="entry name" value="EPSIN/ENT-RELATED"/>
    <property type="match status" value="1"/>
</dbReference>
<feature type="domain" description="ENTH" evidence="7">
    <location>
        <begin position="15"/>
        <end position="147"/>
    </location>
</feature>
<dbReference type="GO" id="GO:0006897">
    <property type="term" value="P:endocytosis"/>
    <property type="evidence" value="ECO:0007669"/>
    <property type="project" value="TreeGrafter"/>
</dbReference>
<feature type="compositionally biased region" description="Basic and acidic residues" evidence="6">
    <location>
        <begin position="197"/>
        <end position="208"/>
    </location>
</feature>
<evidence type="ECO:0000313" key="9">
    <source>
        <dbReference type="Proteomes" id="UP000789572"/>
    </source>
</evidence>
<feature type="compositionally biased region" description="Polar residues" evidence="6">
    <location>
        <begin position="266"/>
        <end position="278"/>
    </location>
</feature>
<evidence type="ECO:0000259" key="7">
    <source>
        <dbReference type="PROSITE" id="PS50942"/>
    </source>
</evidence>
<evidence type="ECO:0000256" key="1">
    <source>
        <dbReference type="ARBA" id="ARBA00004496"/>
    </source>
</evidence>
<dbReference type="InterPro" id="IPR008942">
    <property type="entry name" value="ENTH_VHS"/>
</dbReference>
<dbReference type="InterPro" id="IPR013809">
    <property type="entry name" value="ENTH"/>
</dbReference>
<feature type="compositionally biased region" description="Polar residues" evidence="6">
    <location>
        <begin position="386"/>
        <end position="414"/>
    </location>
</feature>
<feature type="compositionally biased region" description="Polar residues" evidence="6">
    <location>
        <begin position="347"/>
        <end position="361"/>
    </location>
</feature>
<protein>
    <submittedName>
        <fullName evidence="8">7182_t:CDS:1</fullName>
    </submittedName>
</protein>
<dbReference type="PROSITE" id="PS50942">
    <property type="entry name" value="ENTH"/>
    <property type="match status" value="1"/>
</dbReference>
<comment type="similarity">
    <text evidence="2">Belongs to the epsin family.</text>
</comment>
<feature type="compositionally biased region" description="Low complexity" evidence="6">
    <location>
        <begin position="254"/>
        <end position="265"/>
    </location>
</feature>
<dbReference type="EMBL" id="CAJVPJ010000052">
    <property type="protein sequence ID" value="CAG8467304.1"/>
    <property type="molecule type" value="Genomic_DNA"/>
</dbReference>
<feature type="region of interest" description="Disordered" evidence="6">
    <location>
        <begin position="386"/>
        <end position="435"/>
    </location>
</feature>
<dbReference type="Proteomes" id="UP000789572">
    <property type="component" value="Unassembled WGS sequence"/>
</dbReference>
<evidence type="ECO:0000256" key="5">
    <source>
        <dbReference type="ARBA" id="ARBA00023121"/>
    </source>
</evidence>
<evidence type="ECO:0000256" key="4">
    <source>
        <dbReference type="ARBA" id="ARBA00022553"/>
    </source>
</evidence>
<evidence type="ECO:0000313" key="8">
    <source>
        <dbReference type="EMBL" id="CAG8467304.1"/>
    </source>
</evidence>
<dbReference type="GO" id="GO:0005543">
    <property type="term" value="F:phospholipid binding"/>
    <property type="evidence" value="ECO:0007669"/>
    <property type="project" value="TreeGrafter"/>
</dbReference>
<evidence type="ECO:0000256" key="2">
    <source>
        <dbReference type="ARBA" id="ARBA00010130"/>
    </source>
</evidence>
<dbReference type="PROSITE" id="PS50330">
    <property type="entry name" value="UIM"/>
    <property type="match status" value="2"/>
</dbReference>
<dbReference type="OrthoDB" id="4033880at2759"/>
<name>A0A9N8W086_9GLOM</name>
<keyword evidence="4" id="KW-0597">Phosphoprotein</keyword>
<gene>
    <name evidence="8" type="ORF">POCULU_LOCUS862</name>
</gene>
<dbReference type="GO" id="GO:0030125">
    <property type="term" value="C:clathrin vesicle coat"/>
    <property type="evidence" value="ECO:0007669"/>
    <property type="project" value="TreeGrafter"/>
</dbReference>
<feature type="compositionally biased region" description="Polar residues" evidence="6">
    <location>
        <begin position="240"/>
        <end position="253"/>
    </location>
</feature>
<keyword evidence="3" id="KW-0963">Cytoplasm</keyword>
<dbReference type="SMART" id="SM00726">
    <property type="entry name" value="UIM"/>
    <property type="match status" value="2"/>
</dbReference>
<dbReference type="Pfam" id="PF02809">
    <property type="entry name" value="UIM"/>
    <property type="match status" value="2"/>
</dbReference>
<comment type="caution">
    <text evidence="8">The sequence shown here is derived from an EMBL/GenBank/DDBJ whole genome shotgun (WGS) entry which is preliminary data.</text>
</comment>
<dbReference type="Gene3D" id="1.25.40.90">
    <property type="match status" value="1"/>
</dbReference>